<dbReference type="AlphaFoldDB" id="A0A1F5WZT2"/>
<gene>
    <name evidence="2" type="ORF">A2W48_02325</name>
</gene>
<dbReference type="EMBL" id="MFHS01000020">
    <property type="protein sequence ID" value="OGF81129.1"/>
    <property type="molecule type" value="Genomic_DNA"/>
</dbReference>
<evidence type="ECO:0000259" key="1">
    <source>
        <dbReference type="Pfam" id="PF13451"/>
    </source>
</evidence>
<comment type="caution">
    <text evidence="2">The sequence shown here is derived from an EMBL/GenBank/DDBJ whole genome shotgun (WGS) entry which is preliminary data.</text>
</comment>
<feature type="non-terminal residue" evidence="2">
    <location>
        <position position="472"/>
    </location>
</feature>
<proteinExistence type="predicted"/>
<evidence type="ECO:0000313" key="3">
    <source>
        <dbReference type="Proteomes" id="UP000178299"/>
    </source>
</evidence>
<accession>A0A1F5WZT2</accession>
<feature type="domain" description="Probable zinc-binding" evidence="1">
    <location>
        <begin position="14"/>
        <end position="53"/>
    </location>
</feature>
<protein>
    <recommendedName>
        <fullName evidence="1">Probable zinc-binding domain-containing protein</fullName>
    </recommendedName>
</protein>
<dbReference type="Pfam" id="PF13451">
    <property type="entry name" value="zf_Tbcl"/>
    <property type="match status" value="1"/>
</dbReference>
<organism evidence="2 3">
    <name type="scientific">Candidatus Giovannonibacteria bacterium RIFCSPHIGHO2_12_44_12</name>
    <dbReference type="NCBI Taxonomy" id="1798340"/>
    <lineage>
        <taxon>Bacteria</taxon>
        <taxon>Candidatus Giovannoniibacteriota</taxon>
    </lineage>
</organism>
<reference evidence="2 3" key="1">
    <citation type="journal article" date="2016" name="Nat. Commun.">
        <title>Thousands of microbial genomes shed light on interconnected biogeochemical processes in an aquifer system.</title>
        <authorList>
            <person name="Anantharaman K."/>
            <person name="Brown C.T."/>
            <person name="Hug L.A."/>
            <person name="Sharon I."/>
            <person name="Castelle C.J."/>
            <person name="Probst A.J."/>
            <person name="Thomas B.C."/>
            <person name="Singh A."/>
            <person name="Wilkins M.J."/>
            <person name="Karaoz U."/>
            <person name="Brodie E.L."/>
            <person name="Williams K.H."/>
            <person name="Hubbard S.S."/>
            <person name="Banfield J.F."/>
        </authorList>
    </citation>
    <scope>NUCLEOTIDE SEQUENCE [LARGE SCALE GENOMIC DNA]</scope>
</reference>
<dbReference type="InterPro" id="IPR025306">
    <property type="entry name" value="Zn-bnd_dom_prob"/>
</dbReference>
<dbReference type="Proteomes" id="UP000178299">
    <property type="component" value="Unassembled WGS sequence"/>
</dbReference>
<sequence>MKRGARIIGMNSETRSCQNCKAEFIIDASDFKFYEKISVPPPTWCPECRAQRRMVLRNERSLYNRKCDLCKKDIIAVYHKNVPFPVYCLGCWYSDNWDPLIYTQEYDFSKNFLLQFKELQNKVPRLALFGEDNLNSPYTNYTWNSKNVYLSPSTLFSEDIMYSIFSDHSYNCMDCTRIANCEICYGNVNADKCYHSMFLVRAQNCIDSSYLFDAGNSNYCFMSANIRNKQYMIENKAYPKEEYAEKLSKYDFGSYEEQQKLAKRFSQLKESALHKFANVLKSFNSFGDNLSNNKNVRHCFDIYDSENIAYSFRGFSLKDVFDVYACGPRCELTYDSINIGLDDSRYKFSVNCWGGNFEILYSDLCMNSQNLFGSVGLRSKSYCILNKQYTKEEYETLVPKIIKHMNDMPYIDQKGRIYKYGEFFPPELSPFAYNETIAQEYFPLTKDEAIKKGYSWKDPEPRNYTITLKTED</sequence>
<evidence type="ECO:0000313" key="2">
    <source>
        <dbReference type="EMBL" id="OGF81129.1"/>
    </source>
</evidence>
<name>A0A1F5WZT2_9BACT</name>